<name>A0ABM9QK93_9POXV</name>
<proteinExistence type="predicted"/>
<accession>A0ABM9QK93</accession>
<protein>
    <recommendedName>
        <fullName evidence="3">N1R/p28-like protein</fullName>
    </recommendedName>
</protein>
<keyword evidence="2" id="KW-1185">Reference proteome</keyword>
<reference evidence="1" key="1">
    <citation type="journal article" date="2013" name="J. Virol.">
        <title>New Insights into the Evolution of Entomopoxvirinae from the Complete Genome Sequences of Four Entomopoxviruses Infecting Adoxophyes honmai, Choristoneura biennis, Choristoneura rosaceana, and Mythimna separata.</title>
        <authorList>
            <person name="Theze J."/>
            <person name="Takatsuka J."/>
            <person name="Li Z."/>
            <person name="Gallais J."/>
            <person name="Doucet D."/>
            <person name="Arif B."/>
            <person name="Nakai M."/>
            <person name="Herniou E.A."/>
        </authorList>
    </citation>
    <scope>NUCLEOTIDE SEQUENCE</scope>
</reference>
<evidence type="ECO:0000313" key="2">
    <source>
        <dbReference type="Proteomes" id="UP000792374"/>
    </source>
</evidence>
<dbReference type="EMBL" id="HF679133">
    <property type="protein sequence ID" value="CCU55954.1"/>
    <property type="molecule type" value="Genomic_DNA"/>
</dbReference>
<evidence type="ECO:0000313" key="1">
    <source>
        <dbReference type="EMBL" id="CCU55954.1"/>
    </source>
</evidence>
<evidence type="ECO:0008006" key="3">
    <source>
        <dbReference type="Google" id="ProtNLM"/>
    </source>
</evidence>
<dbReference type="RefSeq" id="YP_008004456.1">
    <property type="nucleotide sequence ID" value="NC_021249.1"/>
</dbReference>
<gene>
    <name evidence="1" type="ORF">CHREV_052</name>
</gene>
<dbReference type="GeneID" id="15613377"/>
<sequence>MGFIDNLTRPKNWDSSIKNKKGKFIEYLKENNIEYEHIKTLEYIYEFIKNKLQNSIIKDPIIKRPLDIKSISYNIGDYTEVINIEEENNNLIRQELFNFLETINDKTTIKRCDLINNLKINMNKIDIWNELKELLKWKTSKDLLKYNDKEFYLRY</sequence>
<organism evidence="1 2">
    <name type="scientific">Choristoneura rosaceana entomopoxvirus 'L'</name>
    <dbReference type="NCBI Taxonomy" id="1293539"/>
    <lineage>
        <taxon>Viruses</taxon>
        <taxon>Varidnaviria</taxon>
        <taxon>Bamfordvirae</taxon>
        <taxon>Nucleocytoviricota</taxon>
        <taxon>Pokkesviricetes</taxon>
        <taxon>Chitovirales</taxon>
        <taxon>Poxviridae</taxon>
        <taxon>Entomopoxvirinae</taxon>
        <taxon>Betaentomopoxvirus</taxon>
        <taxon>Betaentomopoxvirus crosaceana</taxon>
        <taxon>Choristoneura rosaceana entomopoxvirus</taxon>
    </lineage>
</organism>
<dbReference type="Proteomes" id="UP000792374">
    <property type="component" value="Genome"/>
</dbReference>